<evidence type="ECO:0000256" key="1">
    <source>
        <dbReference type="ARBA" id="ARBA00001968"/>
    </source>
</evidence>
<feature type="domain" description="DDE Tnp4" evidence="9">
    <location>
        <begin position="183"/>
        <end position="323"/>
    </location>
</feature>
<dbReference type="Pfam" id="PF13359">
    <property type="entry name" value="DDE_Tnp_4"/>
    <property type="match status" value="1"/>
</dbReference>
<dbReference type="PANTHER" id="PTHR22930">
    <property type="match status" value="1"/>
</dbReference>
<evidence type="ECO:0000256" key="5">
    <source>
        <dbReference type="ARBA" id="ARBA00022723"/>
    </source>
</evidence>
<dbReference type="OMA" id="HNICEDF"/>
<protein>
    <recommendedName>
        <fullName evidence="9">DDE Tnp4 domain-containing protein</fullName>
    </recommendedName>
</protein>
<evidence type="ECO:0000313" key="11">
    <source>
        <dbReference type="Proteomes" id="UP000694545"/>
    </source>
</evidence>
<evidence type="ECO:0000313" key="10">
    <source>
        <dbReference type="Ensembl" id="ENSVKKP00000011834.1"/>
    </source>
</evidence>
<dbReference type="Ensembl" id="ENSVKKT00000012115.1">
    <property type="protein sequence ID" value="ENSVKKP00000011834.1"/>
    <property type="gene ID" value="ENSVKKG00000008233.1"/>
</dbReference>
<sequence>MAREPTSPAVPSGHRGVGAGEPRGATGPIAPEVGVPGTHPARSWLATVYGPRLLSGRAFLTLPMKWWPQIPWVRCFRMSRAAVLDLAERLRPVLRREDTNMRAAIPVEKRVALTLWKLASADSYRSVARRFGVGVSTASVIVMEVCEAIRAVLLRHVVRLGDAQAVMEGFARAGFPNCIGAADETHIPILCSPHGASAYVSGKGLVSMVLQALVDSAGRFTDVYAGWSGAFGPQTTTEIGGVPMGPVLLGGPACPLRPWLMTPFPAARTRRQERFNARLRRCHAPAAHAFGRLKGRWRCLLKRLDVAERNVPLVVVACCVLHNLCERRGEAMQGGWEEGLEAEKRTCTPASTVFLLATLLPCR</sequence>
<reference evidence="10" key="2">
    <citation type="submission" date="2025-09" db="UniProtKB">
        <authorList>
            <consortium name="Ensembl"/>
        </authorList>
    </citation>
    <scope>IDENTIFICATION</scope>
</reference>
<comment type="subcellular location">
    <subcellularLocation>
        <location evidence="2">Nucleus</location>
    </subcellularLocation>
</comment>
<evidence type="ECO:0000256" key="7">
    <source>
        <dbReference type="ARBA" id="ARBA00023242"/>
    </source>
</evidence>
<dbReference type="Proteomes" id="UP000694545">
    <property type="component" value="Unplaced"/>
</dbReference>
<comment type="cofactor">
    <cofactor evidence="1">
        <name>a divalent metal cation</name>
        <dbReference type="ChEBI" id="CHEBI:60240"/>
    </cofactor>
</comment>
<dbReference type="GO" id="GO:0046872">
    <property type="term" value="F:metal ion binding"/>
    <property type="evidence" value="ECO:0007669"/>
    <property type="project" value="UniProtKB-KW"/>
</dbReference>
<keyword evidence="7" id="KW-0539">Nucleus</keyword>
<keyword evidence="11" id="KW-1185">Reference proteome</keyword>
<keyword evidence="4" id="KW-0540">Nuclease</keyword>
<dbReference type="InterPro" id="IPR045249">
    <property type="entry name" value="HARBI1-like"/>
</dbReference>
<organism evidence="10 11">
    <name type="scientific">Varanus komodoensis</name>
    <name type="common">Komodo dragon</name>
    <dbReference type="NCBI Taxonomy" id="61221"/>
    <lineage>
        <taxon>Eukaryota</taxon>
        <taxon>Metazoa</taxon>
        <taxon>Chordata</taxon>
        <taxon>Craniata</taxon>
        <taxon>Vertebrata</taxon>
        <taxon>Euteleostomi</taxon>
        <taxon>Lepidosauria</taxon>
        <taxon>Squamata</taxon>
        <taxon>Bifurcata</taxon>
        <taxon>Unidentata</taxon>
        <taxon>Episquamata</taxon>
        <taxon>Toxicofera</taxon>
        <taxon>Anguimorpha</taxon>
        <taxon>Paleoanguimorpha</taxon>
        <taxon>Varanoidea</taxon>
        <taxon>Varanidae</taxon>
        <taxon>Varanus</taxon>
    </lineage>
</organism>
<keyword evidence="6" id="KW-0378">Hydrolase</keyword>
<accession>A0A8D2JEF5</accession>
<evidence type="ECO:0000256" key="3">
    <source>
        <dbReference type="ARBA" id="ARBA00006958"/>
    </source>
</evidence>
<feature type="region of interest" description="Disordered" evidence="8">
    <location>
        <begin position="1"/>
        <end position="35"/>
    </location>
</feature>
<keyword evidence="5" id="KW-0479">Metal-binding</keyword>
<proteinExistence type="inferred from homology"/>
<evidence type="ECO:0000256" key="2">
    <source>
        <dbReference type="ARBA" id="ARBA00004123"/>
    </source>
</evidence>
<evidence type="ECO:0000256" key="8">
    <source>
        <dbReference type="SAM" id="MobiDB-lite"/>
    </source>
</evidence>
<evidence type="ECO:0000259" key="9">
    <source>
        <dbReference type="Pfam" id="PF13359"/>
    </source>
</evidence>
<reference evidence="10" key="1">
    <citation type="submission" date="2025-08" db="UniProtKB">
        <authorList>
            <consortium name="Ensembl"/>
        </authorList>
    </citation>
    <scope>IDENTIFICATION</scope>
</reference>
<evidence type="ECO:0000256" key="4">
    <source>
        <dbReference type="ARBA" id="ARBA00022722"/>
    </source>
</evidence>
<dbReference type="AlphaFoldDB" id="A0A8D2JEF5"/>
<dbReference type="InterPro" id="IPR027806">
    <property type="entry name" value="HARBI1_dom"/>
</dbReference>
<dbReference type="GO" id="GO:0005634">
    <property type="term" value="C:nucleus"/>
    <property type="evidence" value="ECO:0007669"/>
    <property type="project" value="UniProtKB-SubCell"/>
</dbReference>
<dbReference type="GO" id="GO:0016787">
    <property type="term" value="F:hydrolase activity"/>
    <property type="evidence" value="ECO:0007669"/>
    <property type="project" value="UniProtKB-KW"/>
</dbReference>
<dbReference type="GO" id="GO:0004518">
    <property type="term" value="F:nuclease activity"/>
    <property type="evidence" value="ECO:0007669"/>
    <property type="project" value="UniProtKB-KW"/>
</dbReference>
<name>A0A8D2JEF5_VARKO</name>
<dbReference type="PANTHER" id="PTHR22930:SF206">
    <property type="entry name" value="NUCLEASE HARBI1"/>
    <property type="match status" value="1"/>
</dbReference>
<evidence type="ECO:0000256" key="6">
    <source>
        <dbReference type="ARBA" id="ARBA00022801"/>
    </source>
</evidence>
<comment type="similarity">
    <text evidence="3">Belongs to the HARBI1 family.</text>
</comment>